<dbReference type="Proteomes" id="UP000490980">
    <property type="component" value="Unassembled WGS sequence"/>
</dbReference>
<dbReference type="InterPro" id="IPR011010">
    <property type="entry name" value="DNA_brk_join_enz"/>
</dbReference>
<dbReference type="Pfam" id="PF00589">
    <property type="entry name" value="Phage_integrase"/>
    <property type="match status" value="1"/>
</dbReference>
<organism evidence="3 4">
    <name type="scientific">Luteibacter anthropi</name>
    <dbReference type="NCBI Taxonomy" id="564369"/>
    <lineage>
        <taxon>Bacteria</taxon>
        <taxon>Pseudomonadati</taxon>
        <taxon>Pseudomonadota</taxon>
        <taxon>Gammaproteobacteria</taxon>
        <taxon>Lysobacterales</taxon>
        <taxon>Rhodanobacteraceae</taxon>
        <taxon>Luteibacter</taxon>
    </lineage>
</organism>
<gene>
    <name evidence="3" type="ORF">HBF25_08135</name>
</gene>
<sequence>MADYLAFVVAVVTQHKGSAQDAAQIERMVELIRKHRPRGLSRSLDDDPHAKSPPSDLVERFMDIVAVDHPGNPFRNPGVGLHNAILFGLLRHTGMRRGELLSLCYSDIDVGHEPIVWVRRNHDDVADPRRHQPVAKTKERPLPIPMELASQIQDYFLNHHSKTPVVREHGFLLVSHKKGVTFGQPLSQTALGSQIMAKMRSLDPAFVDIHPHSFRHHFNYMLSKRVDEHNARVRGQQEVRAFINDHRSKASAGIYNQRHVREPEHLRHIAPVQEGLVNFRGLFLFPAER</sequence>
<name>A0A7X5ZI58_9GAMM</name>
<feature type="domain" description="Tyr recombinase" evidence="2">
    <location>
        <begin position="48"/>
        <end position="271"/>
    </location>
</feature>
<evidence type="ECO:0000259" key="2">
    <source>
        <dbReference type="PROSITE" id="PS51898"/>
    </source>
</evidence>
<dbReference type="InterPro" id="IPR002104">
    <property type="entry name" value="Integrase_catalytic"/>
</dbReference>
<dbReference type="GO" id="GO:0003677">
    <property type="term" value="F:DNA binding"/>
    <property type="evidence" value="ECO:0007669"/>
    <property type="project" value="InterPro"/>
</dbReference>
<evidence type="ECO:0000313" key="4">
    <source>
        <dbReference type="Proteomes" id="UP000490980"/>
    </source>
</evidence>
<dbReference type="SUPFAM" id="SSF56349">
    <property type="entry name" value="DNA breaking-rejoining enzymes"/>
    <property type="match status" value="1"/>
</dbReference>
<proteinExistence type="predicted"/>
<dbReference type="PROSITE" id="PS51898">
    <property type="entry name" value="TYR_RECOMBINASE"/>
    <property type="match status" value="1"/>
</dbReference>
<keyword evidence="1" id="KW-0233">DNA recombination</keyword>
<evidence type="ECO:0000256" key="1">
    <source>
        <dbReference type="ARBA" id="ARBA00023172"/>
    </source>
</evidence>
<dbReference type="GO" id="GO:0006310">
    <property type="term" value="P:DNA recombination"/>
    <property type="evidence" value="ECO:0007669"/>
    <property type="project" value="UniProtKB-KW"/>
</dbReference>
<dbReference type="InterPro" id="IPR013762">
    <property type="entry name" value="Integrase-like_cat_sf"/>
</dbReference>
<dbReference type="AlphaFoldDB" id="A0A7X5ZI58"/>
<dbReference type="EMBL" id="JAARLZ010000004">
    <property type="protein sequence ID" value="NII06350.1"/>
    <property type="molecule type" value="Genomic_DNA"/>
</dbReference>
<evidence type="ECO:0000313" key="3">
    <source>
        <dbReference type="EMBL" id="NII06350.1"/>
    </source>
</evidence>
<keyword evidence="4" id="KW-1185">Reference proteome</keyword>
<dbReference type="Gene3D" id="1.10.443.10">
    <property type="entry name" value="Intergrase catalytic core"/>
    <property type="match status" value="1"/>
</dbReference>
<dbReference type="RefSeq" id="WP_166947374.1">
    <property type="nucleotide sequence ID" value="NZ_JAARLZ010000004.1"/>
</dbReference>
<reference evidence="3 4" key="1">
    <citation type="submission" date="2020-03" db="EMBL/GenBank/DDBJ databases">
        <authorList>
            <person name="Lai Q."/>
        </authorList>
    </citation>
    <scope>NUCLEOTIDE SEQUENCE [LARGE SCALE GENOMIC DNA]</scope>
    <source>
        <strain evidence="3 4">CCUG 25036</strain>
    </source>
</reference>
<protein>
    <submittedName>
        <fullName evidence="3">Site-specific integrase</fullName>
    </submittedName>
</protein>
<accession>A0A7X5ZI58</accession>
<dbReference type="GO" id="GO:0015074">
    <property type="term" value="P:DNA integration"/>
    <property type="evidence" value="ECO:0007669"/>
    <property type="project" value="InterPro"/>
</dbReference>
<comment type="caution">
    <text evidence="3">The sequence shown here is derived from an EMBL/GenBank/DDBJ whole genome shotgun (WGS) entry which is preliminary data.</text>
</comment>
<dbReference type="CDD" id="cd00397">
    <property type="entry name" value="DNA_BRE_C"/>
    <property type="match status" value="1"/>
</dbReference>